<dbReference type="Gene3D" id="3.30.920.30">
    <property type="entry name" value="Hypothetical protein"/>
    <property type="match status" value="1"/>
</dbReference>
<reference evidence="8 9" key="1">
    <citation type="submission" date="2013-07" db="EMBL/GenBank/DDBJ databases">
        <authorList>
            <person name="Genoscope - CEA"/>
        </authorList>
    </citation>
    <scope>NUCLEOTIDE SEQUENCE [LARGE SCALE GENOMIC DNA]</scope>
    <source>
        <strain evidence="8 9">G6</strain>
    </source>
</reference>
<dbReference type="STRING" id="1354304.XPG1_1401"/>
<keyword evidence="4" id="KW-0255">Endonuclease</keyword>
<evidence type="ECO:0000256" key="3">
    <source>
        <dbReference type="ARBA" id="ARBA00022722"/>
    </source>
</evidence>
<dbReference type="GO" id="GO:0016787">
    <property type="term" value="F:hydrolase activity"/>
    <property type="evidence" value="ECO:0007669"/>
    <property type="project" value="UniProtKB-KW"/>
</dbReference>
<keyword evidence="5" id="KW-0378">Hydrolase</keyword>
<evidence type="ECO:0000256" key="2">
    <source>
        <dbReference type="ARBA" id="ARBA00022649"/>
    </source>
</evidence>
<accession>A0A068R2A5</accession>
<dbReference type="PANTHER" id="PTHR34873:SF3">
    <property type="entry name" value="ADDICTION MODULE TOXIN, HICA FAMILY"/>
    <property type="match status" value="1"/>
</dbReference>
<dbReference type="InterPro" id="IPR012933">
    <property type="entry name" value="HicA_mRNA_interferase"/>
</dbReference>
<dbReference type="GO" id="GO:0003729">
    <property type="term" value="F:mRNA binding"/>
    <property type="evidence" value="ECO:0007669"/>
    <property type="project" value="InterPro"/>
</dbReference>
<evidence type="ECO:0000313" key="9">
    <source>
        <dbReference type="Proteomes" id="UP000032735"/>
    </source>
</evidence>
<comment type="similarity">
    <text evidence="1">Belongs to the HicA mRNA interferase family.</text>
</comment>
<evidence type="ECO:0000256" key="7">
    <source>
        <dbReference type="ARBA" id="ARBA00023016"/>
    </source>
</evidence>
<name>A0A068R2A5_9GAMM</name>
<dbReference type="Pfam" id="PF07927">
    <property type="entry name" value="HicA_toxin"/>
    <property type="match status" value="1"/>
</dbReference>
<evidence type="ECO:0000256" key="5">
    <source>
        <dbReference type="ARBA" id="ARBA00022801"/>
    </source>
</evidence>
<protein>
    <submittedName>
        <fullName evidence="8">Putative phage protein</fullName>
    </submittedName>
</protein>
<dbReference type="PANTHER" id="PTHR34873">
    <property type="entry name" value="SSR1766 PROTEIN"/>
    <property type="match status" value="1"/>
</dbReference>
<sequence length="61" mass="7062">MKSSELIKLLEKNGWVLDRIKGSHHQFTHPDFSFVVTVPHPRKDLKKGTLNQILKNAKLKN</sequence>
<dbReference type="OrthoDB" id="9811409at2"/>
<dbReference type="RefSeq" id="WP_045958322.1">
    <property type="nucleotide sequence ID" value="NZ_FO704551.1"/>
</dbReference>
<dbReference type="HOGENOM" id="CLU_164851_4_2_6"/>
<dbReference type="Proteomes" id="UP000032735">
    <property type="component" value="Chromosome"/>
</dbReference>
<evidence type="ECO:0000313" key="8">
    <source>
        <dbReference type="EMBL" id="CDG21056.1"/>
    </source>
</evidence>
<evidence type="ECO:0000256" key="1">
    <source>
        <dbReference type="ARBA" id="ARBA00006620"/>
    </source>
</evidence>
<dbReference type="InterPro" id="IPR038570">
    <property type="entry name" value="HicA_sf"/>
</dbReference>
<keyword evidence="9" id="KW-1185">Reference proteome</keyword>
<evidence type="ECO:0000256" key="4">
    <source>
        <dbReference type="ARBA" id="ARBA00022759"/>
    </source>
</evidence>
<organism evidence="8 9">
    <name type="scientific">Xenorhabdus poinarii G6</name>
    <dbReference type="NCBI Taxonomy" id="1354304"/>
    <lineage>
        <taxon>Bacteria</taxon>
        <taxon>Pseudomonadati</taxon>
        <taxon>Pseudomonadota</taxon>
        <taxon>Gammaproteobacteria</taxon>
        <taxon>Enterobacterales</taxon>
        <taxon>Morganellaceae</taxon>
        <taxon>Xenorhabdus</taxon>
    </lineage>
</organism>
<gene>
    <name evidence="8" type="ORF">XPG1_1401</name>
</gene>
<keyword evidence="2" id="KW-1277">Toxin-antitoxin system</keyword>
<keyword evidence="7" id="KW-0346">Stress response</keyword>
<proteinExistence type="inferred from homology"/>
<dbReference type="SUPFAM" id="SSF54786">
    <property type="entry name" value="YcfA/nrd intein domain"/>
    <property type="match status" value="1"/>
</dbReference>
<dbReference type="GO" id="GO:0004519">
    <property type="term" value="F:endonuclease activity"/>
    <property type="evidence" value="ECO:0007669"/>
    <property type="project" value="UniProtKB-KW"/>
</dbReference>
<dbReference type="KEGG" id="xpo:XPG1_1401"/>
<keyword evidence="3" id="KW-0540">Nuclease</keyword>
<dbReference type="EMBL" id="FO704551">
    <property type="protein sequence ID" value="CDG21056.1"/>
    <property type="molecule type" value="Genomic_DNA"/>
</dbReference>
<evidence type="ECO:0000256" key="6">
    <source>
        <dbReference type="ARBA" id="ARBA00022884"/>
    </source>
</evidence>
<keyword evidence="6" id="KW-0694">RNA-binding</keyword>
<dbReference type="AlphaFoldDB" id="A0A068R2A5"/>